<dbReference type="Pfam" id="PF00690">
    <property type="entry name" value="Cation_ATPase_N"/>
    <property type="match status" value="1"/>
</dbReference>
<dbReference type="SFLD" id="SFLDG00002">
    <property type="entry name" value="C1.7:_P-type_atpase_like"/>
    <property type="match status" value="1"/>
</dbReference>
<dbReference type="Proteomes" id="UP001500620">
    <property type="component" value="Unassembled WGS sequence"/>
</dbReference>
<comment type="catalytic activity">
    <reaction evidence="8">
        <text>ATP + H2O = ADP + phosphate + H(+)</text>
        <dbReference type="Rhea" id="RHEA:13065"/>
        <dbReference type="ChEBI" id="CHEBI:15377"/>
        <dbReference type="ChEBI" id="CHEBI:15378"/>
        <dbReference type="ChEBI" id="CHEBI:30616"/>
        <dbReference type="ChEBI" id="CHEBI:43474"/>
        <dbReference type="ChEBI" id="CHEBI:456216"/>
    </reaction>
</comment>
<reference evidence="12" key="1">
    <citation type="journal article" date="2019" name="Int. J. Syst. Evol. Microbiol.">
        <title>The Global Catalogue of Microorganisms (GCM) 10K type strain sequencing project: providing services to taxonomists for standard genome sequencing and annotation.</title>
        <authorList>
            <consortium name="The Broad Institute Genomics Platform"/>
            <consortium name="The Broad Institute Genome Sequencing Center for Infectious Disease"/>
            <person name="Wu L."/>
            <person name="Ma J."/>
        </authorList>
    </citation>
    <scope>NUCLEOTIDE SEQUENCE [LARGE SCALE GENOMIC DNA]</scope>
    <source>
        <strain evidence="12">JCM 17441</strain>
    </source>
</reference>
<name>A0ABP8DCL6_9ACTN</name>
<feature type="transmembrane region" description="Helical" evidence="9">
    <location>
        <begin position="800"/>
        <end position="822"/>
    </location>
</feature>
<feature type="transmembrane region" description="Helical" evidence="9">
    <location>
        <begin position="774"/>
        <end position="794"/>
    </location>
</feature>
<feature type="transmembrane region" description="Helical" evidence="9">
    <location>
        <begin position="873"/>
        <end position="890"/>
    </location>
</feature>
<dbReference type="PANTHER" id="PTHR42861">
    <property type="entry name" value="CALCIUM-TRANSPORTING ATPASE"/>
    <property type="match status" value="1"/>
</dbReference>
<dbReference type="PRINTS" id="PR00119">
    <property type="entry name" value="CATATPASE"/>
</dbReference>
<dbReference type="PROSITE" id="PS00154">
    <property type="entry name" value="ATPASE_E1_E2"/>
    <property type="match status" value="1"/>
</dbReference>
<dbReference type="InterPro" id="IPR018303">
    <property type="entry name" value="ATPase_P-typ_P_site"/>
</dbReference>
<evidence type="ECO:0000256" key="2">
    <source>
        <dbReference type="ARBA" id="ARBA00022692"/>
    </source>
</evidence>
<evidence type="ECO:0000256" key="4">
    <source>
        <dbReference type="ARBA" id="ARBA00022840"/>
    </source>
</evidence>
<dbReference type="InterPro" id="IPR023299">
    <property type="entry name" value="ATPase_P-typ_cyto_dom_N"/>
</dbReference>
<keyword evidence="4" id="KW-0067">ATP-binding</keyword>
<organism evidence="11 12">
    <name type="scientific">Dactylosporangium darangshiense</name>
    <dbReference type="NCBI Taxonomy" id="579108"/>
    <lineage>
        <taxon>Bacteria</taxon>
        <taxon>Bacillati</taxon>
        <taxon>Actinomycetota</taxon>
        <taxon>Actinomycetes</taxon>
        <taxon>Micromonosporales</taxon>
        <taxon>Micromonosporaceae</taxon>
        <taxon>Dactylosporangium</taxon>
    </lineage>
</organism>
<sequence>MTATLPDAESPPFHAMSATEALATEHVEGPTGLPASEVTARREQFGPNRFTEVRREPRWRAFLRQYADPMQIVLLCAGLGSLYPLKQLGTGLLLIALTLLNTVLGLRQEGKAAAAVGALQRAMVTRARVRRDGELASVPAEDLVPGDVVLVEAGDRMPADGRLVRTARLEVDESALTGESLPVAKDADAVAAVASALGDRVDMAYMHTSVTRGSGELVVTATGMATEVGRISGMLQSGKEAETPLTRQLARLTNQILLVAGVALLLSVVLNLARGNTFDVVFTAAIAFAISAIPTGLPAVVTTILSLGTQLLARANAIVKRLRSTETLGSTSAINSDKTGTLTLNQMTVTELAIPGRRYTVSGTGYGAEGAIRHTAGDPDVPLEPFLLPMALAGDAEVADGALIGDPTEGALVVLAAKGGLDVAETRQRYPRIAEIPFDAAYKLMATYHRMTDESGRDVVRCFVKGAPDQLLARATEFARPGEALRPLTDELRERYMAENARMAGQGLRVMATARKDFDPGAFDPRADLLEALDGLTLLALAGIVDPPRPQARDAIATAKAAGIQVRMITGDHAVTAGAIAGHLGIEGRAITGAEFAAMSEEQALAEIDGIGVIARVTPEHKVRLVEILRRKGHIVAMTGDGVNDAPALKRADIGIAMGITGTEVSKEAAAMILTDDDFATIVKAVAIGRALYDNLKRYVFFQMGALTGFIATFLGASILGIAAGVPFLPLQTLWVNFTTQLFQAIGLGYGRPEPDLMQRQPRRSDEALLPGRILGWLAIVGVVLGATTLVVIAGAEARYGIEVARTMGLTTFSLLNLFLALSVRSETRSVFSLDTFEDHRFLVTSGLSVAAIVLATELGLFQRMLHTVGLSVGQWLVCLLASLTVIVLTEARKAFLRRKGAVHGA</sequence>
<evidence type="ECO:0000256" key="7">
    <source>
        <dbReference type="ARBA" id="ARBA00023136"/>
    </source>
</evidence>
<gene>
    <name evidence="11" type="ORF">GCM10022255_050820</name>
</gene>
<dbReference type="Pfam" id="PF00689">
    <property type="entry name" value="Cation_ATPase_C"/>
    <property type="match status" value="1"/>
</dbReference>
<comment type="caution">
    <text evidence="11">The sequence shown here is derived from an EMBL/GenBank/DDBJ whole genome shotgun (WGS) entry which is preliminary data.</text>
</comment>
<dbReference type="InterPro" id="IPR004014">
    <property type="entry name" value="ATPase_P-typ_cation-transptr_N"/>
</dbReference>
<dbReference type="InterPro" id="IPR059000">
    <property type="entry name" value="ATPase_P-type_domA"/>
</dbReference>
<dbReference type="Pfam" id="PF00122">
    <property type="entry name" value="E1-E2_ATPase"/>
    <property type="match status" value="1"/>
</dbReference>
<evidence type="ECO:0000256" key="5">
    <source>
        <dbReference type="ARBA" id="ARBA00022967"/>
    </source>
</evidence>
<accession>A0ABP8DCL6</accession>
<evidence type="ECO:0000256" key="3">
    <source>
        <dbReference type="ARBA" id="ARBA00022741"/>
    </source>
</evidence>
<keyword evidence="2 9" id="KW-0812">Transmembrane</keyword>
<dbReference type="InterPro" id="IPR023298">
    <property type="entry name" value="ATPase_P-typ_TM_dom_sf"/>
</dbReference>
<keyword evidence="6 9" id="KW-1133">Transmembrane helix</keyword>
<dbReference type="PRINTS" id="PR00120">
    <property type="entry name" value="HATPASE"/>
</dbReference>
<dbReference type="SFLD" id="SFLDS00003">
    <property type="entry name" value="Haloacid_Dehalogenase"/>
    <property type="match status" value="1"/>
</dbReference>
<protein>
    <submittedName>
        <fullName evidence="11">Cation-transporting P-type ATPase</fullName>
    </submittedName>
</protein>
<evidence type="ECO:0000313" key="12">
    <source>
        <dbReference type="Proteomes" id="UP001500620"/>
    </source>
</evidence>
<keyword evidence="5" id="KW-1278">Translocase</keyword>
<dbReference type="Pfam" id="PF13246">
    <property type="entry name" value="Cation_ATPase"/>
    <property type="match status" value="1"/>
</dbReference>
<dbReference type="RefSeq" id="WP_345129792.1">
    <property type="nucleotide sequence ID" value="NZ_BAABAT010000014.1"/>
</dbReference>
<dbReference type="Gene3D" id="3.40.1110.10">
    <property type="entry name" value="Calcium-transporting ATPase, cytoplasmic domain N"/>
    <property type="match status" value="1"/>
</dbReference>
<feature type="transmembrane region" description="Helical" evidence="9">
    <location>
        <begin position="700"/>
        <end position="728"/>
    </location>
</feature>
<keyword evidence="12" id="KW-1185">Reference proteome</keyword>
<evidence type="ECO:0000256" key="8">
    <source>
        <dbReference type="ARBA" id="ARBA00049360"/>
    </source>
</evidence>
<dbReference type="InterPro" id="IPR044492">
    <property type="entry name" value="P_typ_ATPase_HD_dom"/>
</dbReference>
<evidence type="ECO:0000256" key="9">
    <source>
        <dbReference type="SAM" id="Phobius"/>
    </source>
</evidence>
<feature type="transmembrane region" description="Helical" evidence="9">
    <location>
        <begin position="256"/>
        <end position="274"/>
    </location>
</feature>
<dbReference type="SMART" id="SM00831">
    <property type="entry name" value="Cation_ATPase_N"/>
    <property type="match status" value="1"/>
</dbReference>
<dbReference type="Gene3D" id="2.70.150.10">
    <property type="entry name" value="Calcium-transporting ATPase, cytoplasmic transduction domain A"/>
    <property type="match status" value="1"/>
</dbReference>
<dbReference type="InterPro" id="IPR008250">
    <property type="entry name" value="ATPase_P-typ_transduc_dom_A_sf"/>
</dbReference>
<evidence type="ECO:0000259" key="10">
    <source>
        <dbReference type="SMART" id="SM00831"/>
    </source>
</evidence>
<feature type="domain" description="Cation-transporting P-type ATPase N-terminal" evidence="10">
    <location>
        <begin position="12"/>
        <end position="86"/>
    </location>
</feature>
<dbReference type="InterPro" id="IPR036412">
    <property type="entry name" value="HAD-like_sf"/>
</dbReference>
<proteinExistence type="predicted"/>
<dbReference type="InterPro" id="IPR023214">
    <property type="entry name" value="HAD_sf"/>
</dbReference>
<dbReference type="EMBL" id="BAABAT010000014">
    <property type="protein sequence ID" value="GAA4252744.1"/>
    <property type="molecule type" value="Genomic_DNA"/>
</dbReference>
<evidence type="ECO:0000313" key="11">
    <source>
        <dbReference type="EMBL" id="GAA4252744.1"/>
    </source>
</evidence>
<dbReference type="Gene3D" id="1.20.1110.10">
    <property type="entry name" value="Calcium-transporting ATPase, transmembrane domain"/>
    <property type="match status" value="1"/>
</dbReference>
<keyword evidence="3" id="KW-0547">Nucleotide-binding</keyword>
<dbReference type="SUPFAM" id="SSF56784">
    <property type="entry name" value="HAD-like"/>
    <property type="match status" value="1"/>
</dbReference>
<evidence type="ECO:0000256" key="6">
    <source>
        <dbReference type="ARBA" id="ARBA00022989"/>
    </source>
</evidence>
<feature type="transmembrane region" description="Helical" evidence="9">
    <location>
        <begin position="842"/>
        <end position="861"/>
    </location>
</feature>
<dbReference type="InterPro" id="IPR001757">
    <property type="entry name" value="P_typ_ATPase"/>
</dbReference>
<comment type="subcellular location">
    <subcellularLocation>
        <location evidence="1">Cell membrane</location>
        <topology evidence="1">Multi-pass membrane protein</topology>
    </subcellularLocation>
</comment>
<feature type="transmembrane region" description="Helical" evidence="9">
    <location>
        <begin position="280"/>
        <end position="313"/>
    </location>
</feature>
<keyword evidence="7 9" id="KW-0472">Membrane</keyword>
<dbReference type="NCBIfam" id="TIGR01494">
    <property type="entry name" value="ATPase_P-type"/>
    <property type="match status" value="2"/>
</dbReference>
<evidence type="ECO:0000256" key="1">
    <source>
        <dbReference type="ARBA" id="ARBA00004651"/>
    </source>
</evidence>
<dbReference type="SFLD" id="SFLDF00027">
    <property type="entry name" value="p-type_atpase"/>
    <property type="match status" value="1"/>
</dbReference>
<dbReference type="Gene3D" id="3.40.50.1000">
    <property type="entry name" value="HAD superfamily/HAD-like"/>
    <property type="match status" value="1"/>
</dbReference>
<dbReference type="SUPFAM" id="SSF81660">
    <property type="entry name" value="Metal cation-transporting ATPase, ATP-binding domain N"/>
    <property type="match status" value="1"/>
</dbReference>
<dbReference type="InterPro" id="IPR006068">
    <property type="entry name" value="ATPase_P-typ_cation-transptr_C"/>
</dbReference>
<dbReference type="SUPFAM" id="SSF81665">
    <property type="entry name" value="Calcium ATPase, transmembrane domain M"/>
    <property type="match status" value="1"/>
</dbReference>
<dbReference type="SUPFAM" id="SSF81653">
    <property type="entry name" value="Calcium ATPase, transduction domain A"/>
    <property type="match status" value="1"/>
</dbReference>